<accession>A0AAE1D9I5</accession>
<proteinExistence type="predicted"/>
<evidence type="ECO:0000313" key="1">
    <source>
        <dbReference type="EMBL" id="KAK3762242.1"/>
    </source>
</evidence>
<evidence type="ECO:0000313" key="2">
    <source>
        <dbReference type="Proteomes" id="UP001283361"/>
    </source>
</evidence>
<name>A0AAE1D9I5_9GAST</name>
<dbReference type="EMBL" id="JAWDGP010004736">
    <property type="protein sequence ID" value="KAK3762242.1"/>
    <property type="molecule type" value="Genomic_DNA"/>
</dbReference>
<organism evidence="1 2">
    <name type="scientific">Elysia crispata</name>
    <name type="common">lettuce slug</name>
    <dbReference type="NCBI Taxonomy" id="231223"/>
    <lineage>
        <taxon>Eukaryota</taxon>
        <taxon>Metazoa</taxon>
        <taxon>Spiralia</taxon>
        <taxon>Lophotrochozoa</taxon>
        <taxon>Mollusca</taxon>
        <taxon>Gastropoda</taxon>
        <taxon>Heterobranchia</taxon>
        <taxon>Euthyneura</taxon>
        <taxon>Panpulmonata</taxon>
        <taxon>Sacoglossa</taxon>
        <taxon>Placobranchoidea</taxon>
        <taxon>Plakobranchidae</taxon>
        <taxon>Elysia</taxon>
    </lineage>
</organism>
<comment type="caution">
    <text evidence="1">The sequence shown here is derived from an EMBL/GenBank/DDBJ whole genome shotgun (WGS) entry which is preliminary data.</text>
</comment>
<protein>
    <submittedName>
        <fullName evidence="1">Uncharacterized protein</fullName>
    </submittedName>
</protein>
<gene>
    <name evidence="1" type="ORF">RRG08_031534</name>
</gene>
<dbReference type="Proteomes" id="UP001283361">
    <property type="component" value="Unassembled WGS sequence"/>
</dbReference>
<sequence>MSRVPEREVKRGDWSSAPQFVLTNQGGGQACGGAVRFGEWSRRCRARRMLEGPDSKALEATDNMFVSALEKTDNMFVSALEKTDNMFVSALE</sequence>
<dbReference type="PROSITE" id="PS51257">
    <property type="entry name" value="PROKAR_LIPOPROTEIN"/>
    <property type="match status" value="1"/>
</dbReference>
<reference evidence="1" key="1">
    <citation type="journal article" date="2023" name="G3 (Bethesda)">
        <title>A reference genome for the long-term kleptoplast-retaining sea slug Elysia crispata morphotype clarki.</title>
        <authorList>
            <person name="Eastman K.E."/>
            <person name="Pendleton A.L."/>
            <person name="Shaikh M.A."/>
            <person name="Suttiyut T."/>
            <person name="Ogas R."/>
            <person name="Tomko P."/>
            <person name="Gavelis G."/>
            <person name="Widhalm J.R."/>
            <person name="Wisecaver J.H."/>
        </authorList>
    </citation>
    <scope>NUCLEOTIDE SEQUENCE</scope>
    <source>
        <strain evidence="1">ECLA1</strain>
    </source>
</reference>
<keyword evidence="2" id="KW-1185">Reference proteome</keyword>
<dbReference type="AlphaFoldDB" id="A0AAE1D9I5"/>